<dbReference type="GO" id="GO:0006011">
    <property type="term" value="P:UDP-alpha-D-glucose metabolic process"/>
    <property type="evidence" value="ECO:0007669"/>
    <property type="project" value="InterPro"/>
</dbReference>
<evidence type="ECO:0000256" key="4">
    <source>
        <dbReference type="ARBA" id="ARBA00022695"/>
    </source>
</evidence>
<evidence type="ECO:0000256" key="3">
    <source>
        <dbReference type="ARBA" id="ARBA00022679"/>
    </source>
</evidence>
<dbReference type="CDD" id="cd02541">
    <property type="entry name" value="UGPase_prokaryotic"/>
    <property type="match status" value="1"/>
</dbReference>
<comment type="similarity">
    <text evidence="1 6">Belongs to the UDPGP type 2 family.</text>
</comment>
<dbReference type="InterPro" id="IPR005771">
    <property type="entry name" value="GalU_uridylyltTrfase_bac/arc"/>
</dbReference>
<dbReference type="InterPro" id="IPR029044">
    <property type="entry name" value="Nucleotide-diphossugar_trans"/>
</dbReference>
<reference evidence="8" key="1">
    <citation type="submission" date="2021-10" db="EMBL/GenBank/DDBJ databases">
        <title>Collection of gut derived symbiotic bacterial strains cultured from healthy donors.</title>
        <authorList>
            <person name="Lin H."/>
            <person name="Littmann E."/>
            <person name="Kohout C."/>
            <person name="Pamer E.G."/>
        </authorList>
    </citation>
    <scope>NUCLEOTIDE SEQUENCE</scope>
    <source>
        <strain evidence="8">DFI.5.2</strain>
    </source>
</reference>
<evidence type="ECO:0000256" key="5">
    <source>
        <dbReference type="ARBA" id="ARBA00048128"/>
    </source>
</evidence>
<dbReference type="Proteomes" id="UP001197827">
    <property type="component" value="Unassembled WGS sequence"/>
</dbReference>
<evidence type="ECO:0000256" key="2">
    <source>
        <dbReference type="ARBA" id="ARBA00012415"/>
    </source>
</evidence>
<feature type="domain" description="Nucleotidyl transferase" evidence="7">
    <location>
        <begin position="5"/>
        <end position="260"/>
    </location>
</feature>
<proteinExistence type="inferred from homology"/>
<name>A0AAW4VIM0_9FIRM</name>
<evidence type="ECO:0000256" key="6">
    <source>
        <dbReference type="RuleBase" id="RU361259"/>
    </source>
</evidence>
<evidence type="ECO:0000259" key="7">
    <source>
        <dbReference type="Pfam" id="PF00483"/>
    </source>
</evidence>
<evidence type="ECO:0000313" key="9">
    <source>
        <dbReference type="Proteomes" id="UP001197827"/>
    </source>
</evidence>
<comment type="caution">
    <text evidence="8">The sequence shown here is derived from an EMBL/GenBank/DDBJ whole genome shotgun (WGS) entry which is preliminary data.</text>
</comment>
<dbReference type="Pfam" id="PF00483">
    <property type="entry name" value="NTP_transferase"/>
    <property type="match status" value="1"/>
</dbReference>
<dbReference type="GO" id="GO:0003983">
    <property type="term" value="F:UTP:glucose-1-phosphate uridylyltransferase activity"/>
    <property type="evidence" value="ECO:0007669"/>
    <property type="project" value="UniProtKB-EC"/>
</dbReference>
<accession>A0AAW4VIM0</accession>
<dbReference type="NCBIfam" id="TIGR01099">
    <property type="entry name" value="galU"/>
    <property type="match status" value="1"/>
</dbReference>
<dbReference type="Gene3D" id="3.90.550.10">
    <property type="entry name" value="Spore Coat Polysaccharide Biosynthesis Protein SpsA, Chain A"/>
    <property type="match status" value="1"/>
</dbReference>
<keyword evidence="4 6" id="KW-0548">Nucleotidyltransferase</keyword>
<protein>
    <recommendedName>
        <fullName evidence="2 6">UTP--glucose-1-phosphate uridylyltransferase</fullName>
        <ecNumber evidence="2 6">2.7.7.9</ecNumber>
    </recommendedName>
    <alternativeName>
        <fullName evidence="6">UDP-glucose pyrophosphorylase</fullName>
    </alternativeName>
</protein>
<dbReference type="EC" id="2.7.7.9" evidence="2 6"/>
<evidence type="ECO:0000313" key="8">
    <source>
        <dbReference type="EMBL" id="MCB8563352.1"/>
    </source>
</evidence>
<gene>
    <name evidence="8" type="primary">galU</name>
    <name evidence="8" type="ORF">LJD74_15300</name>
</gene>
<dbReference type="InterPro" id="IPR005835">
    <property type="entry name" value="NTP_transferase_dom"/>
</dbReference>
<dbReference type="AlphaFoldDB" id="A0AAW4VIM0"/>
<dbReference type="PANTHER" id="PTHR43197:SF1">
    <property type="entry name" value="UTP--GLUCOSE-1-PHOSPHATE URIDYLYLTRANSFERASE"/>
    <property type="match status" value="1"/>
</dbReference>
<feature type="non-terminal residue" evidence="8">
    <location>
        <position position="260"/>
    </location>
</feature>
<dbReference type="RefSeq" id="WP_227408731.1">
    <property type="nucleotide sequence ID" value="NZ_JAJDKQ010000082.1"/>
</dbReference>
<organism evidence="8 9">
    <name type="scientific">Faecalibacillus intestinalis</name>
    <dbReference type="NCBI Taxonomy" id="1982626"/>
    <lineage>
        <taxon>Bacteria</taxon>
        <taxon>Bacillati</taxon>
        <taxon>Bacillota</taxon>
        <taxon>Erysipelotrichia</taxon>
        <taxon>Erysipelotrichales</taxon>
        <taxon>Coprobacillaceae</taxon>
        <taxon>Faecalibacillus</taxon>
    </lineage>
</organism>
<dbReference type="EMBL" id="JAJDKQ010000082">
    <property type="protein sequence ID" value="MCB8563352.1"/>
    <property type="molecule type" value="Genomic_DNA"/>
</dbReference>
<keyword evidence="3 6" id="KW-0808">Transferase</keyword>
<dbReference type="SUPFAM" id="SSF53448">
    <property type="entry name" value="Nucleotide-diphospho-sugar transferases"/>
    <property type="match status" value="1"/>
</dbReference>
<sequence length="260" mass="28864">MKVRKAIIPAAGLGTRFLPATKAIAKEMLTIVDISTIQYIIQEAVDNGIEEILIITNSNKHAMENHFDKNYELEERLKESGKLEQVKMIQDIADMANIYYIRQKEPKGLGHAVLCAKSFIGDEPFAVLLGDDVVVNKEGKPALKQLIEQYEKTSASVIGVQTVDKKDVSKYGIVEPSKSHPAKGRLVKLTDMVEKPAVEKAPSQLAVLGRYVLTPEIFEFLETQGKGAGGEIQLTDAIKRLLDRQAVYAYDFEGKRYDVG</sequence>
<dbReference type="PANTHER" id="PTHR43197">
    <property type="entry name" value="UTP--GLUCOSE-1-PHOSPHATE URIDYLYLTRANSFERASE"/>
    <property type="match status" value="1"/>
</dbReference>
<comment type="catalytic activity">
    <reaction evidence="5 6">
        <text>alpha-D-glucose 1-phosphate + UTP + H(+) = UDP-alpha-D-glucose + diphosphate</text>
        <dbReference type="Rhea" id="RHEA:19889"/>
        <dbReference type="ChEBI" id="CHEBI:15378"/>
        <dbReference type="ChEBI" id="CHEBI:33019"/>
        <dbReference type="ChEBI" id="CHEBI:46398"/>
        <dbReference type="ChEBI" id="CHEBI:58601"/>
        <dbReference type="ChEBI" id="CHEBI:58885"/>
        <dbReference type="EC" id="2.7.7.9"/>
    </reaction>
</comment>
<evidence type="ECO:0000256" key="1">
    <source>
        <dbReference type="ARBA" id="ARBA00006890"/>
    </source>
</evidence>